<accession>A0A804R3N5</accession>
<dbReference type="Gramene" id="Zm00001eb393440_T001">
    <property type="protein sequence ID" value="Zm00001eb393440_P001"/>
    <property type="gene ID" value="Zm00001eb393440"/>
</dbReference>
<keyword evidence="2" id="KW-1185">Reference proteome</keyword>
<proteinExistence type="predicted"/>
<dbReference type="AlphaFoldDB" id="A0A804R3N5"/>
<name>A0A804R3N5_MAIZE</name>
<dbReference type="InParanoid" id="A0A804R3N5"/>
<reference evidence="1" key="3">
    <citation type="submission" date="2021-05" db="UniProtKB">
        <authorList>
            <consortium name="EnsemblPlants"/>
        </authorList>
    </citation>
    <scope>IDENTIFICATION</scope>
    <source>
        <strain evidence="1">cv. B73</strain>
    </source>
</reference>
<evidence type="ECO:0000313" key="1">
    <source>
        <dbReference type="EnsemblPlants" id="Zm00001eb393440_P001"/>
    </source>
</evidence>
<reference evidence="1" key="2">
    <citation type="submission" date="2019-07" db="EMBL/GenBank/DDBJ databases">
        <authorList>
            <person name="Seetharam A."/>
            <person name="Woodhouse M."/>
            <person name="Cannon E."/>
        </authorList>
    </citation>
    <scope>NUCLEOTIDE SEQUENCE [LARGE SCALE GENOMIC DNA]</scope>
    <source>
        <strain evidence="1">cv. B73</strain>
    </source>
</reference>
<dbReference type="EnsemblPlants" id="Zm00001eb393440_T001">
    <property type="protein sequence ID" value="Zm00001eb393440_P001"/>
    <property type="gene ID" value="Zm00001eb393440"/>
</dbReference>
<protein>
    <submittedName>
        <fullName evidence="1">Uncharacterized protein</fullName>
    </submittedName>
</protein>
<sequence length="105" mass="11359">MEENKGHVSSRSVSCSGHGWIAKYTCQLPVNRGSLDDPHFVDQTKSMPRNLTTVFMFQGSAGLVSMSSVNARVGSCDLGSSSPMWHAQASGKKTFLSVSHNQKNI</sequence>
<organism evidence="1 2">
    <name type="scientific">Zea mays</name>
    <name type="common">Maize</name>
    <dbReference type="NCBI Taxonomy" id="4577"/>
    <lineage>
        <taxon>Eukaryota</taxon>
        <taxon>Viridiplantae</taxon>
        <taxon>Streptophyta</taxon>
        <taxon>Embryophyta</taxon>
        <taxon>Tracheophyta</taxon>
        <taxon>Spermatophyta</taxon>
        <taxon>Magnoliopsida</taxon>
        <taxon>Liliopsida</taxon>
        <taxon>Poales</taxon>
        <taxon>Poaceae</taxon>
        <taxon>PACMAD clade</taxon>
        <taxon>Panicoideae</taxon>
        <taxon>Andropogonodae</taxon>
        <taxon>Andropogoneae</taxon>
        <taxon>Tripsacinae</taxon>
        <taxon>Zea</taxon>
    </lineage>
</organism>
<dbReference type="Proteomes" id="UP000007305">
    <property type="component" value="Chromosome 9"/>
</dbReference>
<reference evidence="2" key="1">
    <citation type="journal article" date="2009" name="Science">
        <title>The B73 maize genome: complexity, diversity, and dynamics.</title>
        <authorList>
            <person name="Schnable P.S."/>
            <person name="Ware D."/>
            <person name="Fulton R.S."/>
            <person name="Stein J.C."/>
            <person name="Wei F."/>
            <person name="Pasternak S."/>
            <person name="Liang C."/>
            <person name="Zhang J."/>
            <person name="Fulton L."/>
            <person name="Graves T.A."/>
            <person name="Minx P."/>
            <person name="Reily A.D."/>
            <person name="Courtney L."/>
            <person name="Kruchowski S.S."/>
            <person name="Tomlinson C."/>
            <person name="Strong C."/>
            <person name="Delehaunty K."/>
            <person name="Fronick C."/>
            <person name="Courtney B."/>
            <person name="Rock S.M."/>
            <person name="Belter E."/>
            <person name="Du F."/>
            <person name="Kim K."/>
            <person name="Abbott R.M."/>
            <person name="Cotton M."/>
            <person name="Levy A."/>
            <person name="Marchetto P."/>
            <person name="Ochoa K."/>
            <person name="Jackson S.M."/>
            <person name="Gillam B."/>
            <person name="Chen W."/>
            <person name="Yan L."/>
            <person name="Higginbotham J."/>
            <person name="Cardenas M."/>
            <person name="Waligorski J."/>
            <person name="Applebaum E."/>
            <person name="Phelps L."/>
            <person name="Falcone J."/>
            <person name="Kanchi K."/>
            <person name="Thane T."/>
            <person name="Scimone A."/>
            <person name="Thane N."/>
            <person name="Henke J."/>
            <person name="Wang T."/>
            <person name="Ruppert J."/>
            <person name="Shah N."/>
            <person name="Rotter K."/>
            <person name="Hodges J."/>
            <person name="Ingenthron E."/>
            <person name="Cordes M."/>
            <person name="Kohlberg S."/>
            <person name="Sgro J."/>
            <person name="Delgado B."/>
            <person name="Mead K."/>
            <person name="Chinwalla A."/>
            <person name="Leonard S."/>
            <person name="Crouse K."/>
            <person name="Collura K."/>
            <person name="Kudrna D."/>
            <person name="Currie J."/>
            <person name="He R."/>
            <person name="Angelova A."/>
            <person name="Rajasekar S."/>
            <person name="Mueller T."/>
            <person name="Lomeli R."/>
            <person name="Scara G."/>
            <person name="Ko A."/>
            <person name="Delaney K."/>
            <person name="Wissotski M."/>
            <person name="Lopez G."/>
            <person name="Campos D."/>
            <person name="Braidotti M."/>
            <person name="Ashley E."/>
            <person name="Golser W."/>
            <person name="Kim H."/>
            <person name="Lee S."/>
            <person name="Lin J."/>
            <person name="Dujmic Z."/>
            <person name="Kim W."/>
            <person name="Talag J."/>
            <person name="Zuccolo A."/>
            <person name="Fan C."/>
            <person name="Sebastian A."/>
            <person name="Kramer M."/>
            <person name="Spiegel L."/>
            <person name="Nascimento L."/>
            <person name="Zutavern T."/>
            <person name="Miller B."/>
            <person name="Ambroise C."/>
            <person name="Muller S."/>
            <person name="Spooner W."/>
            <person name="Narechania A."/>
            <person name="Ren L."/>
            <person name="Wei S."/>
            <person name="Kumari S."/>
            <person name="Faga B."/>
            <person name="Levy M.J."/>
            <person name="McMahan L."/>
            <person name="Van Buren P."/>
            <person name="Vaughn M.W."/>
            <person name="Ying K."/>
            <person name="Yeh C.-T."/>
            <person name="Emrich S.J."/>
            <person name="Jia Y."/>
            <person name="Kalyanaraman A."/>
            <person name="Hsia A.-P."/>
            <person name="Barbazuk W.B."/>
            <person name="Baucom R.S."/>
            <person name="Brutnell T.P."/>
            <person name="Carpita N.C."/>
            <person name="Chaparro C."/>
            <person name="Chia J.-M."/>
            <person name="Deragon J.-M."/>
            <person name="Estill J.C."/>
            <person name="Fu Y."/>
            <person name="Jeddeloh J.A."/>
            <person name="Han Y."/>
            <person name="Lee H."/>
            <person name="Li P."/>
            <person name="Lisch D.R."/>
            <person name="Liu S."/>
            <person name="Liu Z."/>
            <person name="Nagel D.H."/>
            <person name="McCann M.C."/>
            <person name="SanMiguel P."/>
            <person name="Myers A.M."/>
            <person name="Nettleton D."/>
            <person name="Nguyen J."/>
            <person name="Penning B.W."/>
            <person name="Ponnala L."/>
            <person name="Schneider K.L."/>
            <person name="Schwartz D.C."/>
            <person name="Sharma A."/>
            <person name="Soderlund C."/>
            <person name="Springer N.M."/>
            <person name="Sun Q."/>
            <person name="Wang H."/>
            <person name="Waterman M."/>
            <person name="Westerman R."/>
            <person name="Wolfgruber T.K."/>
            <person name="Yang L."/>
            <person name="Yu Y."/>
            <person name="Zhang L."/>
            <person name="Zhou S."/>
            <person name="Zhu Q."/>
            <person name="Bennetzen J.L."/>
            <person name="Dawe R.K."/>
            <person name="Jiang J."/>
            <person name="Jiang N."/>
            <person name="Presting G.G."/>
            <person name="Wessler S.R."/>
            <person name="Aluru S."/>
            <person name="Martienssen R.A."/>
            <person name="Clifton S.W."/>
            <person name="McCombie W.R."/>
            <person name="Wing R.A."/>
            <person name="Wilson R.K."/>
        </authorList>
    </citation>
    <scope>NUCLEOTIDE SEQUENCE [LARGE SCALE GENOMIC DNA]</scope>
    <source>
        <strain evidence="2">cv. B73</strain>
    </source>
</reference>
<evidence type="ECO:0000313" key="2">
    <source>
        <dbReference type="Proteomes" id="UP000007305"/>
    </source>
</evidence>